<feature type="transmembrane region" description="Helical" evidence="1">
    <location>
        <begin position="33"/>
        <end position="52"/>
    </location>
</feature>
<keyword evidence="1" id="KW-0812">Transmembrane</keyword>
<comment type="caution">
    <text evidence="2">The sequence shown here is derived from an EMBL/GenBank/DDBJ whole genome shotgun (WGS) entry which is preliminary data.</text>
</comment>
<name>A0A0R2FVI9_9LACO</name>
<accession>A0A0R2FVI9</accession>
<organism evidence="2 3">
    <name type="scientific">Weissella halotolerans DSM 20190</name>
    <dbReference type="NCBI Taxonomy" id="1123500"/>
    <lineage>
        <taxon>Bacteria</taxon>
        <taxon>Bacillati</taxon>
        <taxon>Bacillota</taxon>
        <taxon>Bacilli</taxon>
        <taxon>Lactobacillales</taxon>
        <taxon>Lactobacillaceae</taxon>
        <taxon>Weissella</taxon>
    </lineage>
</organism>
<dbReference type="InParanoid" id="A0A0R2FVI9"/>
<protein>
    <submittedName>
        <fullName evidence="2">Uncharacterized protein</fullName>
    </submittedName>
</protein>
<keyword evidence="3" id="KW-1185">Reference proteome</keyword>
<feature type="transmembrane region" description="Helical" evidence="1">
    <location>
        <begin position="6"/>
        <end position="26"/>
    </location>
</feature>
<keyword evidence="1" id="KW-0472">Membrane</keyword>
<dbReference type="Proteomes" id="UP000051296">
    <property type="component" value="Unassembled WGS sequence"/>
</dbReference>
<evidence type="ECO:0000313" key="3">
    <source>
        <dbReference type="Proteomes" id="UP000051296"/>
    </source>
</evidence>
<dbReference type="RefSeq" id="WP_022791603.1">
    <property type="nucleotide sequence ID" value="NZ_ATUU01000002.1"/>
</dbReference>
<dbReference type="EMBL" id="JQAX01000002">
    <property type="protein sequence ID" value="KRN32248.1"/>
    <property type="molecule type" value="Genomic_DNA"/>
</dbReference>
<gene>
    <name evidence="2" type="ORF">IV68_GL000599</name>
</gene>
<proteinExistence type="predicted"/>
<evidence type="ECO:0000313" key="2">
    <source>
        <dbReference type="EMBL" id="KRN32248.1"/>
    </source>
</evidence>
<reference evidence="2 3" key="1">
    <citation type="journal article" date="2015" name="Genome Announc.">
        <title>Expanding the biotechnology potential of lactobacilli through comparative genomics of 213 strains and associated genera.</title>
        <authorList>
            <person name="Sun Z."/>
            <person name="Harris H.M."/>
            <person name="McCann A."/>
            <person name="Guo C."/>
            <person name="Argimon S."/>
            <person name="Zhang W."/>
            <person name="Yang X."/>
            <person name="Jeffery I.B."/>
            <person name="Cooney J.C."/>
            <person name="Kagawa T.F."/>
            <person name="Liu W."/>
            <person name="Song Y."/>
            <person name="Salvetti E."/>
            <person name="Wrobel A."/>
            <person name="Rasinkangas P."/>
            <person name="Parkhill J."/>
            <person name="Rea M.C."/>
            <person name="O'Sullivan O."/>
            <person name="Ritari J."/>
            <person name="Douillard F.P."/>
            <person name="Paul Ross R."/>
            <person name="Yang R."/>
            <person name="Briner A.E."/>
            <person name="Felis G.E."/>
            <person name="de Vos W.M."/>
            <person name="Barrangou R."/>
            <person name="Klaenhammer T.R."/>
            <person name="Caufield P.W."/>
            <person name="Cui Y."/>
            <person name="Zhang H."/>
            <person name="O'Toole P.W."/>
        </authorList>
    </citation>
    <scope>NUCLEOTIDE SEQUENCE [LARGE SCALE GENOMIC DNA]</scope>
    <source>
        <strain evidence="2 3">DSM 20190</strain>
    </source>
</reference>
<sequence>MNFTTLVWRLLAIFIFLTTLTSLFILPGLWVRLILAGLALLELVIFFWIISLQKHQSTKDVH</sequence>
<keyword evidence="1" id="KW-1133">Transmembrane helix</keyword>
<evidence type="ECO:0000256" key="1">
    <source>
        <dbReference type="SAM" id="Phobius"/>
    </source>
</evidence>
<dbReference type="AlphaFoldDB" id="A0A0R2FVI9"/>
<dbReference type="PATRIC" id="fig|1123500.6.peg.602"/>